<reference evidence="1 2" key="1">
    <citation type="submission" date="2021-04" db="EMBL/GenBank/DDBJ databases">
        <title>Complete genome sequence of Stygiolobus sp. KN-1.</title>
        <authorList>
            <person name="Nakamura K."/>
            <person name="Sakai H."/>
            <person name="Kurosawa N."/>
        </authorList>
    </citation>
    <scope>NUCLEOTIDE SEQUENCE [LARGE SCALE GENOMIC DNA]</scope>
    <source>
        <strain evidence="1 2">KN-1</strain>
    </source>
</reference>
<dbReference type="Gene3D" id="3.20.20.140">
    <property type="entry name" value="Metal-dependent hydrolases"/>
    <property type="match status" value="1"/>
</dbReference>
<dbReference type="Proteomes" id="UP000825123">
    <property type="component" value="Chromosome"/>
</dbReference>
<dbReference type="SUPFAM" id="SSF89550">
    <property type="entry name" value="PHP domain-like"/>
    <property type="match status" value="1"/>
</dbReference>
<dbReference type="InterPro" id="IPR016195">
    <property type="entry name" value="Pol/histidinol_Pase-like"/>
</dbReference>
<proteinExistence type="predicted"/>
<organism evidence="1 2">
    <name type="scientific">Stygiolobus caldivivus</name>
    <dbReference type="NCBI Taxonomy" id="2824673"/>
    <lineage>
        <taxon>Archaea</taxon>
        <taxon>Thermoproteota</taxon>
        <taxon>Thermoprotei</taxon>
        <taxon>Sulfolobales</taxon>
        <taxon>Sulfolobaceae</taxon>
        <taxon>Stygiolobus</taxon>
    </lineage>
</organism>
<name>A0A8D5U7F7_9CREN</name>
<sequence length="181" mass="21162">MKTSRLKEYAVKLGYNMILPEEDKSENIYRVTIESDSKEDLSKKIRKIKDSKIFLFVKPLSSEALRYSVQNYHVKSLIVDRKNIRIFSKKSNLNLIKQYGKIVEVQLKNLEIDVIFKIINFNKWIEYPIFSSCATTFNELWSPLEKFSLLVTLGANEGDALKWIYNNPLLLLGRNDATNIY</sequence>
<evidence type="ECO:0000313" key="1">
    <source>
        <dbReference type="EMBL" id="BCU70617.1"/>
    </source>
</evidence>
<dbReference type="EMBL" id="AP024597">
    <property type="protein sequence ID" value="BCU70617.1"/>
    <property type="molecule type" value="Genomic_DNA"/>
</dbReference>
<protein>
    <submittedName>
        <fullName evidence="1">RNase P p30-like protein</fullName>
    </submittedName>
</protein>
<evidence type="ECO:0000313" key="2">
    <source>
        <dbReference type="Proteomes" id="UP000825123"/>
    </source>
</evidence>
<gene>
    <name evidence="1" type="ORF">KN1_19140</name>
</gene>
<accession>A0A8D5U7F7</accession>
<keyword evidence="2" id="KW-1185">Reference proteome</keyword>
<dbReference type="KEGG" id="csty:KN1_19140"/>
<dbReference type="AlphaFoldDB" id="A0A8D5U7F7"/>